<name>A0ABW0SBW5_9RHOB</name>
<protein>
    <submittedName>
        <fullName evidence="3">Glycosyltransferase</fullName>
        <ecNumber evidence="3">2.4.-.-</ecNumber>
    </submittedName>
</protein>
<dbReference type="EMBL" id="JBHSNA010000005">
    <property type="protein sequence ID" value="MFC5566396.1"/>
    <property type="molecule type" value="Genomic_DNA"/>
</dbReference>
<dbReference type="InterPro" id="IPR028098">
    <property type="entry name" value="Glyco_trans_4-like_N"/>
</dbReference>
<keyword evidence="3" id="KW-0808">Transferase</keyword>
<dbReference type="PANTHER" id="PTHR12526:SF635">
    <property type="entry name" value="GLYCOSYL TRANSFERASE GROUP 1"/>
    <property type="match status" value="1"/>
</dbReference>
<dbReference type="RefSeq" id="WP_209840009.1">
    <property type="nucleotide sequence ID" value="NZ_JAGGJP010000006.1"/>
</dbReference>
<dbReference type="Pfam" id="PF13439">
    <property type="entry name" value="Glyco_transf_4"/>
    <property type="match status" value="1"/>
</dbReference>
<evidence type="ECO:0000313" key="3">
    <source>
        <dbReference type="EMBL" id="MFC5566396.1"/>
    </source>
</evidence>
<dbReference type="Gene3D" id="3.40.50.2000">
    <property type="entry name" value="Glycogen Phosphorylase B"/>
    <property type="match status" value="2"/>
</dbReference>
<organism evidence="3 4">
    <name type="scientific">Rubellimicrobium aerolatum</name>
    <dbReference type="NCBI Taxonomy" id="490979"/>
    <lineage>
        <taxon>Bacteria</taxon>
        <taxon>Pseudomonadati</taxon>
        <taxon>Pseudomonadota</taxon>
        <taxon>Alphaproteobacteria</taxon>
        <taxon>Rhodobacterales</taxon>
        <taxon>Roseobacteraceae</taxon>
        <taxon>Rubellimicrobium</taxon>
    </lineage>
</organism>
<evidence type="ECO:0000313" key="4">
    <source>
        <dbReference type="Proteomes" id="UP001596056"/>
    </source>
</evidence>
<proteinExistence type="predicted"/>
<accession>A0ABW0SBW5</accession>
<reference evidence="4" key="1">
    <citation type="journal article" date="2019" name="Int. J. Syst. Evol. Microbiol.">
        <title>The Global Catalogue of Microorganisms (GCM) 10K type strain sequencing project: providing services to taxonomists for standard genome sequencing and annotation.</title>
        <authorList>
            <consortium name="The Broad Institute Genomics Platform"/>
            <consortium name="The Broad Institute Genome Sequencing Center for Infectious Disease"/>
            <person name="Wu L."/>
            <person name="Ma J."/>
        </authorList>
    </citation>
    <scope>NUCLEOTIDE SEQUENCE [LARGE SCALE GENOMIC DNA]</scope>
    <source>
        <strain evidence="4">KACC 11588</strain>
    </source>
</reference>
<keyword evidence="3" id="KW-0328">Glycosyltransferase</keyword>
<feature type="domain" description="Glycosyl transferase family 1" evidence="1">
    <location>
        <begin position="204"/>
        <end position="354"/>
    </location>
</feature>
<dbReference type="Pfam" id="PF00534">
    <property type="entry name" value="Glycos_transf_1"/>
    <property type="match status" value="1"/>
</dbReference>
<gene>
    <name evidence="3" type="ORF">ACFPOC_08180</name>
</gene>
<sequence>MTPLRICLAPGTLGGGGIGVVMLNLAEGLLARGHAVDLLLLDEAQGRPAPAGARVVRVGARARQALPAVARHLRESPPDLIVSARDYVNLLLLAGRRLAGLQGRSRLVWTYHTHAASQHRLGAGRTARLAGWIGERLIRWPEARVAVSQGVARDLEARLALPPGAVDVIGNPVWTPARLARRDDPCPHPWLAGRLPGGRDPLAPVILGIGRLAPQKDFPTLLHAFARLRAARPAARLLILGDGDRRSELEGLIRDLGLSGAVDLPGHVPDPLPYLSRADLFTLSSRWEGFSLALVEALGCGCAVVSTDCPSGPAEILEAGRLGPLVPPGDPEALAAAMARALDTPGDPRSRKEAGLRFGSDGAARAYLAAVGLDG</sequence>
<keyword evidence="4" id="KW-1185">Reference proteome</keyword>
<dbReference type="PANTHER" id="PTHR12526">
    <property type="entry name" value="GLYCOSYLTRANSFERASE"/>
    <property type="match status" value="1"/>
</dbReference>
<comment type="caution">
    <text evidence="3">The sequence shown here is derived from an EMBL/GenBank/DDBJ whole genome shotgun (WGS) entry which is preliminary data.</text>
</comment>
<dbReference type="Proteomes" id="UP001596056">
    <property type="component" value="Unassembled WGS sequence"/>
</dbReference>
<evidence type="ECO:0000259" key="1">
    <source>
        <dbReference type="Pfam" id="PF00534"/>
    </source>
</evidence>
<dbReference type="InterPro" id="IPR001296">
    <property type="entry name" value="Glyco_trans_1"/>
</dbReference>
<dbReference type="CDD" id="cd03811">
    <property type="entry name" value="GT4_GT28_WabH-like"/>
    <property type="match status" value="1"/>
</dbReference>
<dbReference type="EC" id="2.4.-.-" evidence="3"/>
<feature type="domain" description="Glycosyltransferase subfamily 4-like N-terminal" evidence="2">
    <location>
        <begin position="16"/>
        <end position="173"/>
    </location>
</feature>
<dbReference type="GO" id="GO:0016757">
    <property type="term" value="F:glycosyltransferase activity"/>
    <property type="evidence" value="ECO:0007669"/>
    <property type="project" value="UniProtKB-KW"/>
</dbReference>
<evidence type="ECO:0000259" key="2">
    <source>
        <dbReference type="Pfam" id="PF13439"/>
    </source>
</evidence>
<dbReference type="SUPFAM" id="SSF53756">
    <property type="entry name" value="UDP-Glycosyltransferase/glycogen phosphorylase"/>
    <property type="match status" value="1"/>
</dbReference>